<evidence type="ECO:0000256" key="8">
    <source>
        <dbReference type="ARBA" id="ARBA00022801"/>
    </source>
</evidence>
<evidence type="ECO:0000256" key="5">
    <source>
        <dbReference type="ARBA" id="ARBA00022391"/>
    </source>
</evidence>
<comment type="subunit">
    <text evidence="3 15">Homodimer.</text>
</comment>
<dbReference type="GO" id="GO:0008270">
    <property type="term" value="F:zinc ion binding"/>
    <property type="evidence" value="ECO:0007669"/>
    <property type="project" value="UniProtKB-UniRule"/>
</dbReference>
<evidence type="ECO:0000256" key="3">
    <source>
        <dbReference type="ARBA" id="ARBA00011738"/>
    </source>
</evidence>
<evidence type="ECO:0000256" key="6">
    <source>
        <dbReference type="ARBA" id="ARBA00022605"/>
    </source>
</evidence>
<keyword evidence="8 15" id="KW-0378">Hydrolase</keyword>
<dbReference type="PANTHER" id="PTHR43808">
    <property type="entry name" value="ACETYLORNITHINE DEACETYLASE"/>
    <property type="match status" value="1"/>
</dbReference>
<comment type="caution">
    <text evidence="17">The sequence shown here is derived from an EMBL/GenBank/DDBJ whole genome shotgun (WGS) entry which is preliminary data.</text>
</comment>
<dbReference type="InterPro" id="IPR005941">
    <property type="entry name" value="DapE_proteobac"/>
</dbReference>
<feature type="active site" description="Proton acceptor" evidence="15">
    <location>
        <position position="130"/>
    </location>
</feature>
<dbReference type="CDD" id="cd03891">
    <property type="entry name" value="M20_DapE_proteobac"/>
    <property type="match status" value="1"/>
</dbReference>
<sequence>MIEFLQKLIRIQSISPRDEGCFDLIEERLKKLNFNCERINYLNVENLYATYGREGKLFCFLGHTDVVPTGPIEKWSHPPFSGNIDGDLLYGRGTADMKASIAAFLESLEEFISSEPNPNYRIAILLTSNEEGDAADGFIDKIVDDMIKKNEKIDLCLVGEPTSYKKIGDSVRIGRRGSLGGSLKIIGKQGHIAYPENVKNPIFSASYVIVKLKDKIWDNGNAIFQPTSFQISNIHSGTGAKNVVPGELDMFFNFRYSNESTHEKLISEFESILNELNVEYEVIWKLSGLPYLTTEDNLKDVVVKSIETITGYSPDLNAKGGTSDGRFIAKMGTEIVELGPLNETIHQIDEHIKISELWTLKDIYTDILKGLNSKLV</sequence>
<evidence type="ECO:0000256" key="7">
    <source>
        <dbReference type="ARBA" id="ARBA00022723"/>
    </source>
</evidence>
<dbReference type="SUPFAM" id="SSF55031">
    <property type="entry name" value="Bacterial exopeptidase dimerisation domain"/>
    <property type="match status" value="1"/>
</dbReference>
<comment type="catalytic activity">
    <reaction evidence="14 15">
        <text>N-succinyl-(2S,6S)-2,6-diaminopimelate + H2O = (2S,6S)-2,6-diaminopimelate + succinate</text>
        <dbReference type="Rhea" id="RHEA:22608"/>
        <dbReference type="ChEBI" id="CHEBI:15377"/>
        <dbReference type="ChEBI" id="CHEBI:30031"/>
        <dbReference type="ChEBI" id="CHEBI:57609"/>
        <dbReference type="ChEBI" id="CHEBI:58087"/>
        <dbReference type="EC" id="3.5.1.18"/>
    </reaction>
</comment>
<evidence type="ECO:0000256" key="14">
    <source>
        <dbReference type="ARBA" id="ARBA00051301"/>
    </source>
</evidence>
<dbReference type="InterPro" id="IPR002933">
    <property type="entry name" value="Peptidase_M20"/>
</dbReference>
<organism evidence="17 18">
    <name type="scientific">SAR86 cluster bacterium</name>
    <dbReference type="NCBI Taxonomy" id="2030880"/>
    <lineage>
        <taxon>Bacteria</taxon>
        <taxon>Pseudomonadati</taxon>
        <taxon>Pseudomonadota</taxon>
        <taxon>Gammaproteobacteria</taxon>
        <taxon>SAR86 cluster</taxon>
    </lineage>
</organism>
<comment type="similarity">
    <text evidence="2 15">Belongs to the peptidase M20A family. DapE subfamily.</text>
</comment>
<dbReference type="InterPro" id="IPR001261">
    <property type="entry name" value="ArgE/DapE_CS"/>
</dbReference>
<evidence type="ECO:0000256" key="9">
    <source>
        <dbReference type="ARBA" id="ARBA00022833"/>
    </source>
</evidence>
<evidence type="ECO:0000256" key="2">
    <source>
        <dbReference type="ARBA" id="ARBA00006746"/>
    </source>
</evidence>
<dbReference type="EMBL" id="JADHQD010000005">
    <property type="protein sequence ID" value="MBL6818056.1"/>
    <property type="molecule type" value="Genomic_DNA"/>
</dbReference>
<dbReference type="EC" id="3.5.1.18" evidence="4 15"/>
<dbReference type="GO" id="GO:0009089">
    <property type="term" value="P:lysine biosynthetic process via diaminopimelate"/>
    <property type="evidence" value="ECO:0007669"/>
    <property type="project" value="UniProtKB-UniRule"/>
</dbReference>
<dbReference type="GO" id="GO:0008777">
    <property type="term" value="F:acetylornithine deacetylase activity"/>
    <property type="evidence" value="ECO:0007669"/>
    <property type="project" value="TreeGrafter"/>
</dbReference>
<evidence type="ECO:0000256" key="11">
    <source>
        <dbReference type="ARBA" id="ARBA00023154"/>
    </source>
</evidence>
<keyword evidence="12 15" id="KW-0170">Cobalt</keyword>
<feature type="binding site" evidence="15">
    <location>
        <position position="96"/>
    </location>
    <ligand>
        <name>Zn(2+)</name>
        <dbReference type="ChEBI" id="CHEBI:29105"/>
        <label>2</label>
    </ligand>
</feature>
<dbReference type="PANTHER" id="PTHR43808:SF31">
    <property type="entry name" value="N-ACETYL-L-CITRULLINE DEACETYLASE"/>
    <property type="match status" value="1"/>
</dbReference>
<dbReference type="InterPro" id="IPR050072">
    <property type="entry name" value="Peptidase_M20A"/>
</dbReference>
<feature type="binding site" evidence="15">
    <location>
        <position position="63"/>
    </location>
    <ligand>
        <name>Zn(2+)</name>
        <dbReference type="ChEBI" id="CHEBI:29105"/>
        <label>1</label>
    </ligand>
</feature>
<evidence type="ECO:0000256" key="13">
    <source>
        <dbReference type="ARBA" id="ARBA00031891"/>
    </source>
</evidence>
<feature type="binding site" evidence="15">
    <location>
        <position position="131"/>
    </location>
    <ligand>
        <name>Zn(2+)</name>
        <dbReference type="ChEBI" id="CHEBI:29105"/>
        <label>2</label>
    </ligand>
</feature>
<feature type="active site" evidence="15">
    <location>
        <position position="65"/>
    </location>
</feature>
<evidence type="ECO:0000259" key="16">
    <source>
        <dbReference type="Pfam" id="PF07687"/>
    </source>
</evidence>
<keyword evidence="11 15" id="KW-0457">Lysine biosynthesis</keyword>
<gene>
    <name evidence="15 17" type="primary">dapE</name>
    <name evidence="17" type="ORF">ISQ64_01470</name>
</gene>
<dbReference type="InterPro" id="IPR036264">
    <property type="entry name" value="Bact_exopeptidase_dim_dom"/>
</dbReference>
<keyword evidence="6 15" id="KW-0028">Amino-acid biosynthesis</keyword>
<feature type="binding site" evidence="15">
    <location>
        <position position="160"/>
    </location>
    <ligand>
        <name>Zn(2+)</name>
        <dbReference type="ChEBI" id="CHEBI:29105"/>
        <label>1</label>
    </ligand>
</feature>
<dbReference type="PROSITE" id="PS00759">
    <property type="entry name" value="ARGE_DAPE_CPG2_2"/>
    <property type="match status" value="1"/>
</dbReference>
<protein>
    <recommendedName>
        <fullName evidence="5 15">Succinyl-diaminopimelate desuccinylase</fullName>
        <shortName evidence="15">SDAP desuccinylase</shortName>
        <ecNumber evidence="4 15">3.5.1.18</ecNumber>
    </recommendedName>
    <alternativeName>
        <fullName evidence="13 15">N-succinyl-LL-2,6-diaminoheptanedioate amidohydrolase</fullName>
    </alternativeName>
</protein>
<dbReference type="SUPFAM" id="SSF53187">
    <property type="entry name" value="Zn-dependent exopeptidases"/>
    <property type="match status" value="1"/>
</dbReference>
<feature type="domain" description="Peptidase M20 dimerisation" evidence="16">
    <location>
        <begin position="173"/>
        <end position="281"/>
    </location>
</feature>
<feature type="binding site" evidence="15">
    <location>
        <position position="96"/>
    </location>
    <ligand>
        <name>Zn(2+)</name>
        <dbReference type="ChEBI" id="CHEBI:29105"/>
        <label>1</label>
    </ligand>
</feature>
<accession>A0A937I4K5</accession>
<dbReference type="AlphaFoldDB" id="A0A937I4K5"/>
<evidence type="ECO:0000256" key="10">
    <source>
        <dbReference type="ARBA" id="ARBA00022915"/>
    </source>
</evidence>
<dbReference type="InterPro" id="IPR011650">
    <property type="entry name" value="Peptidase_M20_dimer"/>
</dbReference>
<dbReference type="HAMAP" id="MF_01690">
    <property type="entry name" value="DapE"/>
    <property type="match status" value="1"/>
</dbReference>
<dbReference type="GO" id="GO:0050897">
    <property type="term" value="F:cobalt ion binding"/>
    <property type="evidence" value="ECO:0007669"/>
    <property type="project" value="UniProtKB-UniRule"/>
</dbReference>
<feature type="binding site" evidence="15">
    <location>
        <position position="346"/>
    </location>
    <ligand>
        <name>Zn(2+)</name>
        <dbReference type="ChEBI" id="CHEBI:29105"/>
        <label>2</label>
    </ligand>
</feature>
<evidence type="ECO:0000313" key="18">
    <source>
        <dbReference type="Proteomes" id="UP000711391"/>
    </source>
</evidence>
<dbReference type="Gene3D" id="3.40.630.10">
    <property type="entry name" value="Zn peptidases"/>
    <property type="match status" value="2"/>
</dbReference>
<comment type="cofactor">
    <cofactor evidence="15">
        <name>Zn(2+)</name>
        <dbReference type="ChEBI" id="CHEBI:29105"/>
    </cofactor>
    <cofactor evidence="15">
        <name>Co(2+)</name>
        <dbReference type="ChEBI" id="CHEBI:48828"/>
    </cofactor>
    <text evidence="15">Binds 2 Zn(2+) or Co(2+) ions per subunit.</text>
</comment>
<evidence type="ECO:0000256" key="15">
    <source>
        <dbReference type="HAMAP-Rule" id="MF_01690"/>
    </source>
</evidence>
<comment type="pathway">
    <text evidence="1 15">Amino-acid biosynthesis; L-lysine biosynthesis via DAP pathway; LL-2,6-diaminopimelate from (S)-tetrahydrodipicolinate (succinylase route): step 3/3.</text>
</comment>
<comment type="function">
    <text evidence="15">Catalyzes the hydrolysis of N-succinyl-L,L-diaminopimelic acid (SDAP), forming succinate and LL-2,6-diaminopimelate (DAP), an intermediate involved in the bacterial biosynthesis of lysine and meso-diaminopimelic acid, an essential component of bacterial cell walls.</text>
</comment>
<evidence type="ECO:0000256" key="1">
    <source>
        <dbReference type="ARBA" id="ARBA00005130"/>
    </source>
</evidence>
<dbReference type="Pfam" id="PF07687">
    <property type="entry name" value="M20_dimer"/>
    <property type="match status" value="1"/>
</dbReference>
<dbReference type="Pfam" id="PF01546">
    <property type="entry name" value="Peptidase_M20"/>
    <property type="match status" value="1"/>
</dbReference>
<reference evidence="17" key="1">
    <citation type="submission" date="2020-10" db="EMBL/GenBank/DDBJ databases">
        <title>Microbiome of the Black Sea water column analyzed by genome centric metagenomics.</title>
        <authorList>
            <person name="Cabello-Yeves P.J."/>
            <person name="Callieri C."/>
            <person name="Picazo A."/>
            <person name="Mehrshad M."/>
            <person name="Haro-Moreno J.M."/>
            <person name="Roda-Garcia J."/>
            <person name="Dzembekova N."/>
            <person name="Slabakova V."/>
            <person name="Slabakova N."/>
            <person name="Moncheva S."/>
            <person name="Rodriguez-Valera F."/>
        </authorList>
    </citation>
    <scope>NUCLEOTIDE SEQUENCE</scope>
    <source>
        <strain evidence="17">BS307-5m-G50</strain>
    </source>
</reference>
<dbReference type="GO" id="GO:0019877">
    <property type="term" value="P:diaminopimelate biosynthetic process"/>
    <property type="evidence" value="ECO:0007669"/>
    <property type="project" value="UniProtKB-UniRule"/>
</dbReference>
<keyword evidence="7 15" id="KW-0479">Metal-binding</keyword>
<dbReference type="NCBIfam" id="NF009557">
    <property type="entry name" value="PRK13009.1"/>
    <property type="match status" value="1"/>
</dbReference>
<keyword evidence="10 15" id="KW-0220">Diaminopimelate biosynthesis</keyword>
<evidence type="ECO:0000256" key="4">
    <source>
        <dbReference type="ARBA" id="ARBA00011921"/>
    </source>
</evidence>
<dbReference type="Proteomes" id="UP000711391">
    <property type="component" value="Unassembled WGS sequence"/>
</dbReference>
<evidence type="ECO:0000313" key="17">
    <source>
        <dbReference type="EMBL" id="MBL6818056.1"/>
    </source>
</evidence>
<dbReference type="GO" id="GO:0009014">
    <property type="term" value="F:succinyl-diaminopimelate desuccinylase activity"/>
    <property type="evidence" value="ECO:0007669"/>
    <property type="project" value="UniProtKB-UniRule"/>
</dbReference>
<evidence type="ECO:0000256" key="12">
    <source>
        <dbReference type="ARBA" id="ARBA00023285"/>
    </source>
</evidence>
<name>A0A937I4K5_9GAMM</name>
<proteinExistence type="inferred from homology"/>
<dbReference type="GO" id="GO:0006526">
    <property type="term" value="P:L-arginine biosynthetic process"/>
    <property type="evidence" value="ECO:0007669"/>
    <property type="project" value="TreeGrafter"/>
</dbReference>
<dbReference type="NCBIfam" id="TIGR01246">
    <property type="entry name" value="dapE_proteo"/>
    <property type="match status" value="1"/>
</dbReference>
<keyword evidence="9 15" id="KW-0862">Zinc</keyword>